<dbReference type="Gene3D" id="3.30.750.44">
    <property type="match status" value="1"/>
</dbReference>
<dbReference type="InterPro" id="IPR036365">
    <property type="entry name" value="PGBD-like_sf"/>
</dbReference>
<dbReference type="RefSeq" id="WP_063389194.1">
    <property type="nucleotide sequence ID" value="NZ_LWBR01000065.1"/>
</dbReference>
<dbReference type="GO" id="GO:0006508">
    <property type="term" value="P:proteolysis"/>
    <property type="evidence" value="ECO:0007669"/>
    <property type="project" value="UniProtKB-KW"/>
</dbReference>
<dbReference type="EC" id="3.4.21.102" evidence="6"/>
<dbReference type="GO" id="GO:0007165">
    <property type="term" value="P:signal transduction"/>
    <property type="evidence" value="ECO:0007669"/>
    <property type="project" value="TreeGrafter"/>
</dbReference>
<reference evidence="9 10" key="1">
    <citation type="submission" date="2016-04" db="EMBL/GenBank/DDBJ databases">
        <title>Draft genome sequence of Aeribacillus pallidus 8m3 from petroleum reservoir.</title>
        <authorList>
            <person name="Poltaraus A.B."/>
            <person name="Nazina T.N."/>
            <person name="Tourova T.P."/>
            <person name="Malakho S.M."/>
            <person name="Korshunova A.V."/>
            <person name="Sokolova D.S."/>
        </authorList>
    </citation>
    <scope>NUCLEOTIDE SEQUENCE [LARGE SCALE GENOMIC DNA]</scope>
    <source>
        <strain evidence="9 10">8m3</strain>
    </source>
</reference>
<evidence type="ECO:0000256" key="3">
    <source>
        <dbReference type="ARBA" id="ARBA00022801"/>
    </source>
</evidence>
<comment type="catalytic activity">
    <reaction evidence="5">
        <text>The enzyme shows specific recognition of a C-terminal tripeptide, Xaa-Yaa-Zaa, in which Xaa is preferably Ala or Leu, Yaa is preferably Ala or Tyr, and Zaa is preferably Ala, but then cleaves at a variable distance from the C-terminus. A typical cleavage is -Ala-Ala-|-Arg-Ala-Ala-Lys-Glu-Asn-Tyr-Ala-Leu-Ala-Ala.</text>
        <dbReference type="EC" id="3.4.21.102"/>
    </reaction>
</comment>
<sequence length="481" mass="53365">MKQIIKLITVFWIVTSSIVVLDVHGHAENNESLENKTIAASAQSSDETIPGLEKFIKTYELISEKYVHPVDKKRLLEGAIQGMLSSLGDPYSVYMDKETVRQFTESLDSSFEGIGAEIGMNNGKITIISPFKNSPAEKAGLKPNDEIVKIDGKTVSSSDLHDAVLKIRGEKGTTVKLTIRRPGSKDLLFFEVKRDEIPIETVFSSEINKNGKRLGVLHITSFSERTADDFKQKLKMLEKKKINGLVIDVRGNPGGYLQAVEQILQQLVPNHAPYIQIEKRDGKREMYYSTLKEKKHYPIAVLIDNGSASASEILAAALKEAGGYAIVGEKSFGKGTVQQTIPLDDGSNIKLTLYKWLTPKGNWIHEKGVEPTVKISQPDYFKAGPLDILQPLKKEMNNEQVRIAQILLSGLGYDPGRKDGYFSLETELAVKAFQKMNGLSVTGKVDQKTAIKMNELITKETRSKQNDLQLQTAISLLARSS</sequence>
<dbReference type="InterPro" id="IPR036034">
    <property type="entry name" value="PDZ_sf"/>
</dbReference>
<comment type="similarity">
    <text evidence="1 7">Belongs to the peptidase S41A family.</text>
</comment>
<dbReference type="Pfam" id="PF03572">
    <property type="entry name" value="Peptidase_S41"/>
    <property type="match status" value="1"/>
</dbReference>
<proteinExistence type="inferred from homology"/>
<dbReference type="Pfam" id="PF01471">
    <property type="entry name" value="PG_binding_1"/>
    <property type="match status" value="1"/>
</dbReference>
<dbReference type="PROSITE" id="PS50106">
    <property type="entry name" value="PDZ"/>
    <property type="match status" value="1"/>
</dbReference>
<comment type="caution">
    <text evidence="9">The sequence shown here is derived from an EMBL/GenBank/DDBJ whole genome shotgun (WGS) entry which is preliminary data.</text>
</comment>
<accession>A0A165WKL6</accession>
<keyword evidence="10" id="KW-1185">Reference proteome</keyword>
<dbReference type="SUPFAM" id="SSF50156">
    <property type="entry name" value="PDZ domain-like"/>
    <property type="match status" value="1"/>
</dbReference>
<dbReference type="PANTHER" id="PTHR32060">
    <property type="entry name" value="TAIL-SPECIFIC PROTEASE"/>
    <property type="match status" value="1"/>
</dbReference>
<evidence type="ECO:0000256" key="2">
    <source>
        <dbReference type="ARBA" id="ARBA00022670"/>
    </source>
</evidence>
<evidence type="ECO:0000256" key="5">
    <source>
        <dbReference type="ARBA" id="ARBA00051784"/>
    </source>
</evidence>
<keyword evidence="3 7" id="KW-0378">Hydrolase</keyword>
<evidence type="ECO:0000313" key="10">
    <source>
        <dbReference type="Proteomes" id="UP000076476"/>
    </source>
</evidence>
<dbReference type="GO" id="GO:0030288">
    <property type="term" value="C:outer membrane-bounded periplasmic space"/>
    <property type="evidence" value="ECO:0007669"/>
    <property type="project" value="TreeGrafter"/>
</dbReference>
<keyword evidence="4 7" id="KW-0720">Serine protease</keyword>
<feature type="domain" description="PDZ" evidence="8">
    <location>
        <begin position="92"/>
        <end position="183"/>
    </location>
</feature>
<dbReference type="CDD" id="cd07560">
    <property type="entry name" value="Peptidase_S41_CPP"/>
    <property type="match status" value="1"/>
</dbReference>
<dbReference type="InterPro" id="IPR036366">
    <property type="entry name" value="PGBDSf"/>
</dbReference>
<dbReference type="Proteomes" id="UP000076476">
    <property type="component" value="Unassembled WGS sequence"/>
</dbReference>
<dbReference type="EMBL" id="LWBR01000065">
    <property type="protein sequence ID" value="KZN95065.1"/>
    <property type="molecule type" value="Genomic_DNA"/>
</dbReference>
<keyword evidence="2 7" id="KW-0645">Protease</keyword>
<dbReference type="CDD" id="cd06782">
    <property type="entry name" value="cpPDZ_CPP-like"/>
    <property type="match status" value="1"/>
</dbReference>
<dbReference type="InterPro" id="IPR002477">
    <property type="entry name" value="Peptidoglycan-bd-like"/>
</dbReference>
<dbReference type="NCBIfam" id="TIGR00225">
    <property type="entry name" value="prc"/>
    <property type="match status" value="1"/>
</dbReference>
<dbReference type="FunFam" id="3.30.750.44:FF:000001">
    <property type="entry name" value="S41 family peptidase"/>
    <property type="match status" value="1"/>
</dbReference>
<evidence type="ECO:0000256" key="1">
    <source>
        <dbReference type="ARBA" id="ARBA00009179"/>
    </source>
</evidence>
<dbReference type="Gene3D" id="3.90.226.10">
    <property type="entry name" value="2-enoyl-CoA Hydratase, Chain A, domain 1"/>
    <property type="match status" value="1"/>
</dbReference>
<evidence type="ECO:0000256" key="7">
    <source>
        <dbReference type="RuleBase" id="RU004404"/>
    </source>
</evidence>
<name>A0A165WKL6_9BACI</name>
<dbReference type="Gene3D" id="1.10.101.10">
    <property type="entry name" value="PGBD-like superfamily/PGBD"/>
    <property type="match status" value="1"/>
</dbReference>
<dbReference type="SUPFAM" id="SSF47090">
    <property type="entry name" value="PGBD-like"/>
    <property type="match status" value="1"/>
</dbReference>
<evidence type="ECO:0000256" key="4">
    <source>
        <dbReference type="ARBA" id="ARBA00022825"/>
    </source>
</evidence>
<dbReference type="InterPro" id="IPR005151">
    <property type="entry name" value="Tail-specific_protease"/>
</dbReference>
<dbReference type="InterPro" id="IPR055210">
    <property type="entry name" value="CtpA/B_N"/>
</dbReference>
<organism evidence="9 10">
    <name type="scientific">Aeribacillus pallidus</name>
    <dbReference type="NCBI Taxonomy" id="33936"/>
    <lineage>
        <taxon>Bacteria</taxon>
        <taxon>Bacillati</taxon>
        <taxon>Bacillota</taxon>
        <taxon>Bacilli</taxon>
        <taxon>Bacillales</taxon>
        <taxon>Bacillaceae</taxon>
        <taxon>Aeribacillus</taxon>
    </lineage>
</organism>
<dbReference type="SUPFAM" id="SSF52096">
    <property type="entry name" value="ClpP/crotonase"/>
    <property type="match status" value="1"/>
</dbReference>
<evidence type="ECO:0000313" key="9">
    <source>
        <dbReference type="EMBL" id="KZN95065.1"/>
    </source>
</evidence>
<protein>
    <recommendedName>
        <fullName evidence="6">C-terminal processing peptidase</fullName>
        <ecNumber evidence="6">3.4.21.102</ecNumber>
    </recommendedName>
</protein>
<evidence type="ECO:0000259" key="8">
    <source>
        <dbReference type="PROSITE" id="PS50106"/>
    </source>
</evidence>
<dbReference type="OrthoDB" id="9812068at2"/>
<evidence type="ECO:0000256" key="6">
    <source>
        <dbReference type="ARBA" id="ARBA00066637"/>
    </source>
</evidence>
<dbReference type="STRING" id="33936.AZI98_15670"/>
<dbReference type="Gene3D" id="2.30.42.10">
    <property type="match status" value="1"/>
</dbReference>
<dbReference type="PANTHER" id="PTHR32060:SF29">
    <property type="entry name" value="CARBOXY-TERMINAL PROCESSING PROTEASE CTPB"/>
    <property type="match status" value="1"/>
</dbReference>
<dbReference type="GO" id="GO:0004252">
    <property type="term" value="F:serine-type endopeptidase activity"/>
    <property type="evidence" value="ECO:0007669"/>
    <property type="project" value="UniProtKB-EC"/>
</dbReference>
<dbReference type="InterPro" id="IPR029045">
    <property type="entry name" value="ClpP/crotonase-like_dom_sf"/>
</dbReference>
<dbReference type="SMART" id="SM00245">
    <property type="entry name" value="TSPc"/>
    <property type="match status" value="1"/>
</dbReference>
<gene>
    <name evidence="9" type="ORF">AZI98_15670</name>
</gene>
<dbReference type="Pfam" id="PF22694">
    <property type="entry name" value="CtpB_N-like"/>
    <property type="match status" value="1"/>
</dbReference>
<dbReference type="SMART" id="SM00228">
    <property type="entry name" value="PDZ"/>
    <property type="match status" value="1"/>
</dbReference>
<dbReference type="Pfam" id="PF13180">
    <property type="entry name" value="PDZ_2"/>
    <property type="match status" value="1"/>
</dbReference>
<dbReference type="InterPro" id="IPR004447">
    <property type="entry name" value="Peptidase_S41A"/>
</dbReference>
<dbReference type="FunFam" id="2.30.42.10:FF:000063">
    <property type="entry name" value="Peptidase, S41 family"/>
    <property type="match status" value="1"/>
</dbReference>
<dbReference type="AlphaFoldDB" id="A0A165WKL6"/>
<dbReference type="InterPro" id="IPR001478">
    <property type="entry name" value="PDZ"/>
</dbReference>